<dbReference type="PANTHER" id="PTHR43390:SF1">
    <property type="entry name" value="CHLOROPLAST PROCESSING PEPTIDASE"/>
    <property type="match status" value="1"/>
</dbReference>
<dbReference type="PANTHER" id="PTHR43390">
    <property type="entry name" value="SIGNAL PEPTIDASE I"/>
    <property type="match status" value="1"/>
</dbReference>
<evidence type="ECO:0000313" key="8">
    <source>
        <dbReference type="EMBL" id="MBO0950783.1"/>
    </source>
</evidence>
<organism evidence="8 9">
    <name type="scientific">Fibrella forsythiae</name>
    <dbReference type="NCBI Taxonomy" id="2817061"/>
    <lineage>
        <taxon>Bacteria</taxon>
        <taxon>Pseudomonadati</taxon>
        <taxon>Bacteroidota</taxon>
        <taxon>Cytophagia</taxon>
        <taxon>Cytophagales</taxon>
        <taxon>Spirosomataceae</taxon>
        <taxon>Fibrella</taxon>
    </lineage>
</organism>
<accession>A0ABS3JL96</accession>
<feature type="domain" description="Peptidase S26" evidence="7">
    <location>
        <begin position="282"/>
        <end position="365"/>
    </location>
</feature>
<comment type="catalytic activity">
    <reaction evidence="1 6">
        <text>Cleavage of hydrophobic, N-terminal signal or leader sequences from secreted and periplasmic proteins.</text>
        <dbReference type="EC" id="3.4.21.89"/>
    </reaction>
</comment>
<comment type="caution">
    <text evidence="8">The sequence shown here is derived from an EMBL/GenBank/DDBJ whole genome shotgun (WGS) entry which is preliminary data.</text>
</comment>
<dbReference type="InterPro" id="IPR036286">
    <property type="entry name" value="LexA/Signal_pep-like_sf"/>
</dbReference>
<evidence type="ECO:0000256" key="1">
    <source>
        <dbReference type="ARBA" id="ARBA00000677"/>
    </source>
</evidence>
<dbReference type="Pfam" id="PF10502">
    <property type="entry name" value="Peptidase_S26"/>
    <property type="match status" value="2"/>
</dbReference>
<dbReference type="EC" id="3.4.21.89" evidence="3 6"/>
<evidence type="ECO:0000256" key="5">
    <source>
        <dbReference type="ARBA" id="ARBA00022801"/>
    </source>
</evidence>
<name>A0ABS3JL96_9BACT</name>
<comment type="subcellular location">
    <subcellularLocation>
        <location evidence="6">Membrane</location>
        <topology evidence="6">Single-pass type II membrane protein</topology>
    </subcellularLocation>
</comment>
<dbReference type="PROSITE" id="PS00761">
    <property type="entry name" value="SPASE_I_3"/>
    <property type="match status" value="1"/>
</dbReference>
<sequence length="388" mass="44152">MSEVNTKTKAAQPVRKKSAIREWFDSVLFAVVAATLIRWLFMEAFTIPTPSMERSLMVGDFLFVSKFHYGTRTPKTPLQVPLTHQKIWGTEIPSYLDWIQLPQFRLPGFSSVKNGDVVVFNFPPEDQYPTDLKTNYIKRCMGIAGDVLEVRHGQVFVNNKAADVPPKAQTSYFIETTKGDLDDTFFRQYDIVNDYRPGSEAYNWQPIEQPDSVTKTTKVVGYKLNTTAETIATIKTLDWVKKVTAYDEEPPQTPSAFSQLYGGNKFNWTVDNFGPITVPKEGVTVQLDEKAIAIYGTVIKKYESNENVEVTDKSITIGGKPITSYTFKQDYYFMMGDNRHNSLDSRFWGFVPADHIVGKAVFIWMSIDPNPANAANKIRWNRLFSVVH</sequence>
<feature type="transmembrane region" description="Helical" evidence="6">
    <location>
        <begin position="23"/>
        <end position="41"/>
    </location>
</feature>
<dbReference type="PRINTS" id="PR00727">
    <property type="entry name" value="LEADERPTASE"/>
</dbReference>
<evidence type="ECO:0000313" key="9">
    <source>
        <dbReference type="Proteomes" id="UP000664628"/>
    </source>
</evidence>
<evidence type="ECO:0000256" key="3">
    <source>
        <dbReference type="ARBA" id="ARBA00013208"/>
    </source>
</evidence>
<dbReference type="RefSeq" id="WP_207330730.1">
    <property type="nucleotide sequence ID" value="NZ_JAFMYW010000006.1"/>
</dbReference>
<comment type="similarity">
    <text evidence="2 6">Belongs to the peptidase S26 family.</text>
</comment>
<proteinExistence type="inferred from homology"/>
<keyword evidence="5 6" id="KW-0378">Hydrolase</keyword>
<evidence type="ECO:0000256" key="6">
    <source>
        <dbReference type="RuleBase" id="RU362042"/>
    </source>
</evidence>
<evidence type="ECO:0000259" key="7">
    <source>
        <dbReference type="Pfam" id="PF10502"/>
    </source>
</evidence>
<keyword evidence="6" id="KW-0645">Protease</keyword>
<dbReference type="InterPro" id="IPR019533">
    <property type="entry name" value="Peptidase_S26"/>
</dbReference>
<dbReference type="InterPro" id="IPR000223">
    <property type="entry name" value="Pept_S26A_signal_pept_1"/>
</dbReference>
<evidence type="ECO:0000256" key="4">
    <source>
        <dbReference type="ARBA" id="ARBA00019232"/>
    </source>
</evidence>
<gene>
    <name evidence="8" type="primary">lepB</name>
    <name evidence="8" type="ORF">J2I46_19485</name>
</gene>
<keyword evidence="6" id="KW-1133">Transmembrane helix</keyword>
<protein>
    <recommendedName>
        <fullName evidence="4 6">Signal peptidase I</fullName>
        <ecNumber evidence="3 6">3.4.21.89</ecNumber>
    </recommendedName>
</protein>
<dbReference type="EMBL" id="JAFMYW010000006">
    <property type="protein sequence ID" value="MBO0950783.1"/>
    <property type="molecule type" value="Genomic_DNA"/>
</dbReference>
<keyword evidence="6" id="KW-0472">Membrane</keyword>
<dbReference type="CDD" id="cd06530">
    <property type="entry name" value="S26_SPase_I"/>
    <property type="match status" value="2"/>
</dbReference>
<dbReference type="SUPFAM" id="SSF51306">
    <property type="entry name" value="LexA/Signal peptidase"/>
    <property type="match status" value="1"/>
</dbReference>
<feature type="domain" description="Peptidase S26" evidence="7">
    <location>
        <begin position="20"/>
        <end position="169"/>
    </location>
</feature>
<dbReference type="InterPro" id="IPR019758">
    <property type="entry name" value="Pept_S26A_signal_pept_1_CS"/>
</dbReference>
<dbReference type="NCBIfam" id="TIGR02227">
    <property type="entry name" value="sigpep_I_bact"/>
    <property type="match status" value="2"/>
</dbReference>
<reference evidence="8 9" key="1">
    <citation type="submission" date="2021-03" db="EMBL/GenBank/DDBJ databases">
        <title>Fibrella sp. HMF5405 genome sequencing and assembly.</title>
        <authorList>
            <person name="Kang H."/>
            <person name="Kim H."/>
            <person name="Bae S."/>
            <person name="Joh K."/>
        </authorList>
    </citation>
    <scope>NUCLEOTIDE SEQUENCE [LARGE SCALE GENOMIC DNA]</scope>
    <source>
        <strain evidence="8 9">HMF5405</strain>
    </source>
</reference>
<evidence type="ECO:0000256" key="2">
    <source>
        <dbReference type="ARBA" id="ARBA00009370"/>
    </source>
</evidence>
<dbReference type="Gene3D" id="2.10.109.10">
    <property type="entry name" value="Umud Fragment, subunit A"/>
    <property type="match status" value="2"/>
</dbReference>
<dbReference type="Proteomes" id="UP000664628">
    <property type="component" value="Unassembled WGS sequence"/>
</dbReference>
<keyword evidence="9" id="KW-1185">Reference proteome</keyword>
<keyword evidence="6" id="KW-0812">Transmembrane</keyword>
<dbReference type="GO" id="GO:0009003">
    <property type="term" value="F:signal peptidase activity"/>
    <property type="evidence" value="ECO:0007669"/>
    <property type="project" value="UniProtKB-EC"/>
</dbReference>